<dbReference type="AlphaFoldDB" id="A0A0M0K4K5"/>
<evidence type="ECO:0000313" key="9">
    <source>
        <dbReference type="EMBL" id="KOO33517.1"/>
    </source>
</evidence>
<dbReference type="CDD" id="cd15568">
    <property type="entry name" value="PHD5_NSD"/>
    <property type="match status" value="1"/>
</dbReference>
<dbReference type="GO" id="GO:0016787">
    <property type="term" value="F:hydrolase activity"/>
    <property type="evidence" value="ECO:0007669"/>
    <property type="project" value="UniProtKB-KW"/>
</dbReference>
<dbReference type="GO" id="GO:0008270">
    <property type="term" value="F:zinc ion binding"/>
    <property type="evidence" value="ECO:0007669"/>
    <property type="project" value="UniProtKB-KW"/>
</dbReference>
<dbReference type="SMART" id="SM00490">
    <property type="entry name" value="HELICc"/>
    <property type="match status" value="1"/>
</dbReference>
<keyword evidence="2" id="KW-0863">Zinc-finger</keyword>
<feature type="region of interest" description="Disordered" evidence="6">
    <location>
        <begin position="622"/>
        <end position="654"/>
    </location>
</feature>
<feature type="non-terminal residue" evidence="9">
    <location>
        <position position="797"/>
    </location>
</feature>
<dbReference type="SUPFAM" id="SSF57903">
    <property type="entry name" value="FYVE/PHD zinc finger"/>
    <property type="match status" value="1"/>
</dbReference>
<feature type="domain" description="Helicase ATP-binding" evidence="7">
    <location>
        <begin position="124"/>
        <end position="187"/>
    </location>
</feature>
<dbReference type="OrthoDB" id="448448at2759"/>
<proteinExistence type="predicted"/>
<evidence type="ECO:0000259" key="7">
    <source>
        <dbReference type="PROSITE" id="PS51192"/>
    </source>
</evidence>
<dbReference type="CDD" id="cd18793">
    <property type="entry name" value="SF2_C_SNF"/>
    <property type="match status" value="1"/>
</dbReference>
<dbReference type="InterPro" id="IPR011011">
    <property type="entry name" value="Znf_FYVE_PHD"/>
</dbReference>
<gene>
    <name evidence="9" type="ORF">Ctob_014397</name>
</gene>
<reference evidence="10" key="1">
    <citation type="journal article" date="2015" name="PLoS Genet.">
        <title>Genome Sequence and Transcriptome Analyses of Chrysochromulina tobin: Metabolic Tools for Enhanced Algal Fitness in the Prominent Order Prymnesiales (Haptophyceae).</title>
        <authorList>
            <person name="Hovde B.T."/>
            <person name="Deodato C.R."/>
            <person name="Hunsperger H.M."/>
            <person name="Ryken S.A."/>
            <person name="Yost W."/>
            <person name="Jha R.K."/>
            <person name="Patterson J."/>
            <person name="Monnat R.J. Jr."/>
            <person name="Barlow S.B."/>
            <person name="Starkenburg S.R."/>
            <person name="Cattolico R.A."/>
        </authorList>
    </citation>
    <scope>NUCLEOTIDE SEQUENCE</scope>
    <source>
        <strain evidence="10">CCMP291</strain>
    </source>
</reference>
<sequence>MRKRALLHANRDLIEVFVEKRKLDQLERDVFREQKKLESEDAEEGSSAAVTTTAWPAQGRACDSNQPSFTTATLRDYQVDGVNWMVSGYDAGIGGILGDQMGLGKTLQTLTFLAYETFKACEDFFTETIERWSVLVVDEAHHLKNESGGLHRSLARLTCNYRLLLTGTPLQNNLHELWAVLHFLLPDYFTSADAFDEAVDVANHRVDAERLESARQLLGHFMLRRTKEVVGLPRKYETLTLDVLAEWLSWRGITFSRMDGQTNPIQRELDVRDFNADGSPTKVFLISTRAGGVGINLASADVVILFDSDWNPQVDLQAMDRAHRIGQKKPVRVFRLISTLTVEERIRQRAASKMLLDTTVVGATAAMEGVSPDEVGGEVEATPDSGPTTLSQDELLQLLGGGQLGTKRALGKVLGGAQLRKSVSKAVAGALAATGGSGAVAKAAAAAVLEAAGEEGEEGEEGEGPKGDGRRRLPARKRQQAQHTNIGHSRSGRSKKLQLVHEDYCFMCDGGGDLICCGQCPKVYHLKCAGLDAVPAGAWTCPWHACESCGRTTSVAGGMLFRCTCCPTAYCFDCSPVDMTRLDPSDEFIGGLRERGWDLSKQKTQKAFFMCGDCASTQEIERRAKAERERQSAADAKEKERLRREREEKKRVDDIAKEQRAAMQARQAAEKQRLAGIQVQMGDTRRQIEMMYAEGHKQKASLLAQQQEALKVQREQQRKEIADEEAALAELQRKLHATRTRHQNDARTLHQSHVVAITTMAAELEKEASALWEGANLPIHHMPRLKGFTLPLAPKSA</sequence>
<dbReference type="InterPro" id="IPR001965">
    <property type="entry name" value="Znf_PHD"/>
</dbReference>
<evidence type="ECO:0000256" key="1">
    <source>
        <dbReference type="ARBA" id="ARBA00022723"/>
    </source>
</evidence>
<dbReference type="PANTHER" id="PTHR10799">
    <property type="entry name" value="SNF2/RAD54 HELICASE FAMILY"/>
    <property type="match status" value="1"/>
</dbReference>
<evidence type="ECO:0000256" key="4">
    <source>
        <dbReference type="ARBA" id="ARBA00022833"/>
    </source>
</evidence>
<keyword evidence="1" id="KW-0479">Metal-binding</keyword>
<dbReference type="Proteomes" id="UP000037460">
    <property type="component" value="Unassembled WGS sequence"/>
</dbReference>
<dbReference type="InterPro" id="IPR049730">
    <property type="entry name" value="SNF2/RAD54-like_C"/>
</dbReference>
<evidence type="ECO:0000256" key="6">
    <source>
        <dbReference type="SAM" id="MobiDB-lite"/>
    </source>
</evidence>
<dbReference type="Gene3D" id="3.30.40.10">
    <property type="entry name" value="Zinc/RING finger domain, C3HC4 (zinc finger)"/>
    <property type="match status" value="1"/>
</dbReference>
<dbReference type="InterPro" id="IPR059153">
    <property type="entry name" value="NSD_PHD-1st"/>
</dbReference>
<keyword evidence="10" id="KW-1185">Reference proteome</keyword>
<evidence type="ECO:0000313" key="10">
    <source>
        <dbReference type="Proteomes" id="UP000037460"/>
    </source>
</evidence>
<evidence type="ECO:0000259" key="8">
    <source>
        <dbReference type="PROSITE" id="PS51194"/>
    </source>
</evidence>
<feature type="region of interest" description="Disordered" evidence="6">
    <location>
        <begin position="452"/>
        <end position="494"/>
    </location>
</feature>
<dbReference type="InterPro" id="IPR000330">
    <property type="entry name" value="SNF2_N"/>
</dbReference>
<organism evidence="9 10">
    <name type="scientific">Chrysochromulina tobinii</name>
    <dbReference type="NCBI Taxonomy" id="1460289"/>
    <lineage>
        <taxon>Eukaryota</taxon>
        <taxon>Haptista</taxon>
        <taxon>Haptophyta</taxon>
        <taxon>Prymnesiophyceae</taxon>
        <taxon>Prymnesiales</taxon>
        <taxon>Chrysochromulinaceae</taxon>
        <taxon>Chrysochromulina</taxon>
    </lineage>
</organism>
<dbReference type="PROSITE" id="PS51194">
    <property type="entry name" value="HELICASE_CTER"/>
    <property type="match status" value="1"/>
</dbReference>
<dbReference type="Gene3D" id="3.40.50.10810">
    <property type="entry name" value="Tandem AAA-ATPase domain"/>
    <property type="match status" value="2"/>
</dbReference>
<feature type="region of interest" description="Disordered" evidence="6">
    <location>
        <begin position="36"/>
        <end position="62"/>
    </location>
</feature>
<evidence type="ECO:0000256" key="5">
    <source>
        <dbReference type="SAM" id="Coils"/>
    </source>
</evidence>
<dbReference type="InterPro" id="IPR027417">
    <property type="entry name" value="P-loop_NTPase"/>
</dbReference>
<evidence type="ECO:0000256" key="2">
    <source>
        <dbReference type="ARBA" id="ARBA00022771"/>
    </source>
</evidence>
<accession>A0A0M0K4K5</accession>
<dbReference type="Pfam" id="PF23011">
    <property type="entry name" value="PHD-1st_NSD"/>
    <property type="match status" value="1"/>
</dbReference>
<feature type="domain" description="Helicase C-terminal" evidence="8">
    <location>
        <begin position="217"/>
        <end position="371"/>
    </location>
</feature>
<dbReference type="PROSITE" id="PS51192">
    <property type="entry name" value="HELICASE_ATP_BIND_1"/>
    <property type="match status" value="1"/>
</dbReference>
<keyword evidence="3" id="KW-0378">Hydrolase</keyword>
<dbReference type="EMBL" id="JWZX01001500">
    <property type="protein sequence ID" value="KOO33517.1"/>
    <property type="molecule type" value="Genomic_DNA"/>
</dbReference>
<dbReference type="InterPro" id="IPR014001">
    <property type="entry name" value="Helicase_ATP-bd"/>
</dbReference>
<dbReference type="InterPro" id="IPR001650">
    <property type="entry name" value="Helicase_C-like"/>
</dbReference>
<dbReference type="Pfam" id="PF00271">
    <property type="entry name" value="Helicase_C"/>
    <property type="match status" value="1"/>
</dbReference>
<dbReference type="Pfam" id="PF00176">
    <property type="entry name" value="SNF2-rel_dom"/>
    <property type="match status" value="2"/>
</dbReference>
<dbReference type="SUPFAM" id="SSF52540">
    <property type="entry name" value="P-loop containing nucleoside triphosphate hydrolases"/>
    <property type="match status" value="1"/>
</dbReference>
<dbReference type="InterPro" id="IPR038718">
    <property type="entry name" value="SNF2-like_sf"/>
</dbReference>
<dbReference type="SMART" id="SM00487">
    <property type="entry name" value="DEXDc"/>
    <property type="match status" value="1"/>
</dbReference>
<name>A0A0M0K4K5_9EUKA</name>
<comment type="caution">
    <text evidence="9">The sequence shown here is derived from an EMBL/GenBank/DDBJ whole genome shotgun (WGS) entry which is preliminary data.</text>
</comment>
<dbReference type="GO" id="GO:0005524">
    <property type="term" value="F:ATP binding"/>
    <property type="evidence" value="ECO:0007669"/>
    <property type="project" value="InterPro"/>
</dbReference>
<dbReference type="InterPro" id="IPR013083">
    <property type="entry name" value="Znf_RING/FYVE/PHD"/>
</dbReference>
<keyword evidence="4" id="KW-0862">Zinc</keyword>
<evidence type="ECO:0000256" key="3">
    <source>
        <dbReference type="ARBA" id="ARBA00022801"/>
    </source>
</evidence>
<dbReference type="SMART" id="SM00249">
    <property type="entry name" value="PHD"/>
    <property type="match status" value="2"/>
</dbReference>
<dbReference type="Gene3D" id="3.40.50.300">
    <property type="entry name" value="P-loop containing nucleotide triphosphate hydrolases"/>
    <property type="match status" value="1"/>
</dbReference>
<feature type="compositionally biased region" description="Acidic residues" evidence="6">
    <location>
        <begin position="452"/>
        <end position="462"/>
    </location>
</feature>
<keyword evidence="5" id="KW-0175">Coiled coil</keyword>
<protein>
    <submittedName>
        <fullName evidence="9">Putative global transcription activator snf2l1</fullName>
    </submittedName>
</protein>
<feature type="coiled-coil region" evidence="5">
    <location>
        <begin position="707"/>
        <end position="741"/>
    </location>
</feature>